<dbReference type="Gene3D" id="3.40.50.1110">
    <property type="entry name" value="SGNH hydrolase"/>
    <property type="match status" value="1"/>
</dbReference>
<evidence type="ECO:0000313" key="2">
    <source>
        <dbReference type="EMBL" id="MCI0128837.1"/>
    </source>
</evidence>
<dbReference type="InterPro" id="IPR013830">
    <property type="entry name" value="SGNH_hydro"/>
</dbReference>
<evidence type="ECO:0000259" key="1">
    <source>
        <dbReference type="Pfam" id="PF13472"/>
    </source>
</evidence>
<name>A0AA41QR63_9HYPH</name>
<dbReference type="InterPro" id="IPR036514">
    <property type="entry name" value="SGNH_hydro_sf"/>
</dbReference>
<accession>A0AA41QR63</accession>
<dbReference type="Proteomes" id="UP001156140">
    <property type="component" value="Unassembled WGS sequence"/>
</dbReference>
<dbReference type="RefSeq" id="WP_281736900.1">
    <property type="nucleotide sequence ID" value="NZ_JAKETQ010000003.1"/>
</dbReference>
<keyword evidence="3" id="KW-1185">Reference proteome</keyword>
<dbReference type="SUPFAM" id="SSF52266">
    <property type="entry name" value="SGNH hydrolase"/>
    <property type="match status" value="1"/>
</dbReference>
<sequence length="170" mass="17888">MIEEGLPSRTTVHADPIEGAHKNGLAALPVCLESHMPLDLVIVMLGTNDLKTRFSVNASDIADSIEQVVRAVQTSEAGPEGQAPKVLVVTPPPIAEVDWFADMFRGGAEKAAQLAPLVAAMCERRQIPHLDAGAIVEASAVDGIHLDAEAHRILGLTLASLCEVAFAAIN</sequence>
<comment type="caution">
    <text evidence="2">The sequence shown here is derived from an EMBL/GenBank/DDBJ whole genome shotgun (WGS) entry which is preliminary data.</text>
</comment>
<organism evidence="2 3">
    <name type="scientific">Paradevosia shaoguanensis</name>
    <dbReference type="NCBI Taxonomy" id="1335043"/>
    <lineage>
        <taxon>Bacteria</taxon>
        <taxon>Pseudomonadati</taxon>
        <taxon>Pseudomonadota</taxon>
        <taxon>Alphaproteobacteria</taxon>
        <taxon>Hyphomicrobiales</taxon>
        <taxon>Devosiaceae</taxon>
        <taxon>Paradevosia</taxon>
    </lineage>
</organism>
<feature type="domain" description="SGNH hydrolase-type esterase" evidence="1">
    <location>
        <begin position="23"/>
        <end position="153"/>
    </location>
</feature>
<dbReference type="EMBL" id="JALAZD010000003">
    <property type="protein sequence ID" value="MCI0128837.1"/>
    <property type="molecule type" value="Genomic_DNA"/>
</dbReference>
<dbReference type="GO" id="GO:0016788">
    <property type="term" value="F:hydrolase activity, acting on ester bonds"/>
    <property type="evidence" value="ECO:0007669"/>
    <property type="project" value="UniProtKB-ARBA"/>
</dbReference>
<proteinExistence type="predicted"/>
<reference evidence="2" key="1">
    <citation type="submission" date="2022-03" db="EMBL/GenBank/DDBJ databases">
        <title>The complete genome sequence of a Methyloterrigena soli.</title>
        <authorList>
            <person name="Zi Z."/>
        </authorList>
    </citation>
    <scope>NUCLEOTIDE SEQUENCE</scope>
    <source>
        <strain evidence="2">M48</strain>
    </source>
</reference>
<protein>
    <submittedName>
        <fullName evidence="2">GDSL-type esterase/lipase family protein</fullName>
    </submittedName>
</protein>
<dbReference type="Pfam" id="PF13472">
    <property type="entry name" value="Lipase_GDSL_2"/>
    <property type="match status" value="1"/>
</dbReference>
<gene>
    <name evidence="2" type="ORF">ML536_18540</name>
</gene>
<dbReference type="AlphaFoldDB" id="A0AA41QR63"/>
<evidence type="ECO:0000313" key="3">
    <source>
        <dbReference type="Proteomes" id="UP001156140"/>
    </source>
</evidence>